<dbReference type="InterPro" id="IPR051431">
    <property type="entry name" value="TFIID_subunit_9"/>
</dbReference>
<dbReference type="SUPFAM" id="SSF47113">
    <property type="entry name" value="Histone-fold"/>
    <property type="match status" value="1"/>
</dbReference>
<keyword evidence="4" id="KW-0804">Transcription</keyword>
<evidence type="ECO:0000313" key="6">
    <source>
        <dbReference type="Ensembl" id="ENSCSAVP00000000557.1"/>
    </source>
</evidence>
<dbReference type="Gene3D" id="1.10.20.10">
    <property type="entry name" value="Histone, subunit A"/>
    <property type="match status" value="1"/>
</dbReference>
<dbReference type="InterPro" id="IPR009072">
    <property type="entry name" value="Histone-fold"/>
</dbReference>
<dbReference type="GO" id="GO:0005669">
    <property type="term" value="C:transcription factor TFIID complex"/>
    <property type="evidence" value="ECO:0007669"/>
    <property type="project" value="TreeGrafter"/>
</dbReference>
<dbReference type="PANTHER" id="PTHR48068">
    <property type="entry name" value="TAF9 RNA POLYMERASE II, TATA BOX-BINDING PROTEIN (TBP)-ASSOCIATED FACTOR"/>
    <property type="match status" value="1"/>
</dbReference>
<dbReference type="GO" id="GO:0003713">
    <property type="term" value="F:transcription coactivator activity"/>
    <property type="evidence" value="ECO:0007669"/>
    <property type="project" value="TreeGrafter"/>
</dbReference>
<sequence>MGVTEYEPKVVHQLLEFTYRYISDTLEDAKVYANHAGRNNISLEDTKLSILTQMEHSFTSPPPREFLVDIARQKNVVALPPLKNYSAARLPPDRYCLLSVNYRLQASGDKKIMRKGQLINTKYTVNQSSTPQKHLFVNPQVIMPSSTTKRKWNDTDDYDN</sequence>
<dbReference type="eggNOG" id="KOG3334">
    <property type="taxonomic scope" value="Eukaryota"/>
</dbReference>
<dbReference type="Ensembl" id="ENSCSAVT00000000564.1">
    <property type="protein sequence ID" value="ENSCSAVP00000000557.1"/>
    <property type="gene ID" value="ENSCSAVG00000000312.1"/>
</dbReference>
<dbReference type="CDD" id="cd07979">
    <property type="entry name" value="HFD_TAF9"/>
    <property type="match status" value="1"/>
</dbReference>
<evidence type="ECO:0000256" key="4">
    <source>
        <dbReference type="ARBA" id="ARBA00023163"/>
    </source>
</evidence>
<dbReference type="HOGENOM" id="CLU_068315_3_1_1"/>
<evidence type="ECO:0000256" key="1">
    <source>
        <dbReference type="ARBA" id="ARBA00004123"/>
    </source>
</evidence>
<reference evidence="6" key="3">
    <citation type="submission" date="2025-09" db="UniProtKB">
        <authorList>
            <consortium name="Ensembl"/>
        </authorList>
    </citation>
    <scope>IDENTIFICATION</scope>
</reference>
<evidence type="ECO:0000313" key="7">
    <source>
        <dbReference type="Proteomes" id="UP000007875"/>
    </source>
</evidence>
<dbReference type="InterPro" id="IPR003162">
    <property type="entry name" value="TFIID-31"/>
</dbReference>
<evidence type="ECO:0008006" key="8">
    <source>
        <dbReference type="Google" id="ProtNLM"/>
    </source>
</evidence>
<comment type="similarity">
    <text evidence="2">Belongs to the TAF9 family.</text>
</comment>
<evidence type="ECO:0000256" key="5">
    <source>
        <dbReference type="ARBA" id="ARBA00023242"/>
    </source>
</evidence>
<dbReference type="GeneTree" id="ENSGT00940000169542"/>
<keyword evidence="7" id="KW-1185">Reference proteome</keyword>
<evidence type="ECO:0000256" key="3">
    <source>
        <dbReference type="ARBA" id="ARBA00023015"/>
    </source>
</evidence>
<dbReference type="PANTHER" id="PTHR48068:SF4">
    <property type="entry name" value="TATA-BOX BINDING PROTEIN ASSOCIATED FACTOR 9"/>
    <property type="match status" value="1"/>
</dbReference>
<keyword evidence="3" id="KW-0805">Transcription regulation</keyword>
<comment type="subcellular location">
    <subcellularLocation>
        <location evidence="1">Nucleus</location>
    </subcellularLocation>
</comment>
<accession>H2Y5F9</accession>
<proteinExistence type="inferred from homology"/>
<dbReference type="GO" id="GO:0000124">
    <property type="term" value="C:SAGA complex"/>
    <property type="evidence" value="ECO:0007669"/>
    <property type="project" value="TreeGrafter"/>
</dbReference>
<name>H2Y5F9_CIOSA</name>
<dbReference type="AlphaFoldDB" id="H2Y5F9"/>
<dbReference type="GO" id="GO:0016251">
    <property type="term" value="F:RNA polymerase II general transcription initiation factor activity"/>
    <property type="evidence" value="ECO:0007669"/>
    <property type="project" value="TreeGrafter"/>
</dbReference>
<dbReference type="Pfam" id="PF02291">
    <property type="entry name" value="TFIID-31kDa"/>
    <property type="match status" value="1"/>
</dbReference>
<dbReference type="GO" id="GO:0051123">
    <property type="term" value="P:RNA polymerase II preinitiation complex assembly"/>
    <property type="evidence" value="ECO:0007669"/>
    <property type="project" value="TreeGrafter"/>
</dbReference>
<dbReference type="FunCoup" id="H2Y5F9">
    <property type="interactions" value="19"/>
</dbReference>
<keyword evidence="5" id="KW-0539">Nucleus</keyword>
<protein>
    <recommendedName>
        <fullName evidence="8">Transcription initiation factor TFIID subunit 9</fullName>
    </recommendedName>
</protein>
<evidence type="ECO:0000256" key="2">
    <source>
        <dbReference type="ARBA" id="ARBA00007646"/>
    </source>
</evidence>
<dbReference type="InParanoid" id="H2Y5F9"/>
<dbReference type="OMA" id="PHDAQVM"/>
<dbReference type="GO" id="GO:0046982">
    <property type="term" value="F:protein heterodimerization activity"/>
    <property type="evidence" value="ECO:0007669"/>
    <property type="project" value="InterPro"/>
</dbReference>
<dbReference type="Proteomes" id="UP000007875">
    <property type="component" value="Unassembled WGS sequence"/>
</dbReference>
<reference evidence="6" key="2">
    <citation type="submission" date="2025-08" db="UniProtKB">
        <authorList>
            <consortium name="Ensembl"/>
        </authorList>
    </citation>
    <scope>IDENTIFICATION</scope>
</reference>
<dbReference type="STRING" id="51511.ENSCSAVP00000000557"/>
<reference evidence="7" key="1">
    <citation type="submission" date="2003-08" db="EMBL/GenBank/DDBJ databases">
        <authorList>
            <person name="Birren B."/>
            <person name="Nusbaum C."/>
            <person name="Abebe A."/>
            <person name="Abouelleil A."/>
            <person name="Adekoya E."/>
            <person name="Ait-zahra M."/>
            <person name="Allen N."/>
            <person name="Allen T."/>
            <person name="An P."/>
            <person name="Anderson M."/>
            <person name="Anderson S."/>
            <person name="Arachchi H."/>
            <person name="Armbruster J."/>
            <person name="Bachantsang P."/>
            <person name="Baldwin J."/>
            <person name="Barry A."/>
            <person name="Bayul T."/>
            <person name="Blitshsteyn B."/>
            <person name="Bloom T."/>
            <person name="Blye J."/>
            <person name="Boguslavskiy L."/>
            <person name="Borowsky M."/>
            <person name="Boukhgalter B."/>
            <person name="Brunache A."/>
            <person name="Butler J."/>
            <person name="Calixte N."/>
            <person name="Calvo S."/>
            <person name="Camarata J."/>
            <person name="Campo K."/>
            <person name="Chang J."/>
            <person name="Cheshatsang Y."/>
            <person name="Citroen M."/>
            <person name="Collymore A."/>
            <person name="Considine T."/>
            <person name="Cook A."/>
            <person name="Cooke P."/>
            <person name="Corum B."/>
            <person name="Cuomo C."/>
            <person name="David R."/>
            <person name="Dawoe T."/>
            <person name="Degray S."/>
            <person name="Dodge S."/>
            <person name="Dooley K."/>
            <person name="Dorje P."/>
            <person name="Dorjee K."/>
            <person name="Dorris L."/>
            <person name="Duffey N."/>
            <person name="Dupes A."/>
            <person name="Elkins T."/>
            <person name="Engels R."/>
            <person name="Erickson J."/>
            <person name="Farina A."/>
            <person name="Faro S."/>
            <person name="Ferreira P."/>
            <person name="Fischer H."/>
            <person name="Fitzgerald M."/>
            <person name="Foley K."/>
            <person name="Gage D."/>
            <person name="Galagan J."/>
            <person name="Gearin G."/>
            <person name="Gnerre S."/>
            <person name="Gnirke A."/>
            <person name="Goyette A."/>
            <person name="Graham J."/>
            <person name="Grandbois E."/>
            <person name="Gyaltsen K."/>
            <person name="Hafez N."/>
            <person name="Hagopian D."/>
            <person name="Hagos B."/>
            <person name="Hall J."/>
            <person name="Hatcher B."/>
            <person name="Heller A."/>
            <person name="Higgins H."/>
            <person name="Honan T."/>
            <person name="Horn A."/>
            <person name="Houde N."/>
            <person name="Hughes L."/>
            <person name="Hulme W."/>
            <person name="Husby E."/>
            <person name="Iliev I."/>
            <person name="Jaffe D."/>
            <person name="Jones C."/>
            <person name="Kamal M."/>
            <person name="Kamat A."/>
            <person name="Kamvysselis M."/>
            <person name="Karlsson E."/>
            <person name="Kells C."/>
            <person name="Kieu A."/>
            <person name="Kisner P."/>
            <person name="Kodira C."/>
            <person name="Kulbokas E."/>
            <person name="Labutti K."/>
            <person name="Lama D."/>
            <person name="Landers T."/>
            <person name="Leger J."/>
            <person name="Levine S."/>
            <person name="Lewis D."/>
            <person name="Lewis T."/>
            <person name="Lindblad-toh K."/>
            <person name="Liu X."/>
            <person name="Lokyitsang T."/>
            <person name="Lokyitsang Y."/>
            <person name="Lucien O."/>
            <person name="Lui A."/>
            <person name="Ma L.J."/>
            <person name="Mabbitt R."/>
            <person name="Macdonald J."/>
            <person name="Maclean C."/>
            <person name="Major J."/>
            <person name="Manning J."/>
            <person name="Marabella R."/>
            <person name="Maru K."/>
            <person name="Matthews C."/>
            <person name="Mauceli E."/>
            <person name="Mccarthy M."/>
            <person name="Mcdonough S."/>
            <person name="Mcghee T."/>
            <person name="Meldrim J."/>
            <person name="Meneus L."/>
            <person name="Mesirov J."/>
            <person name="Mihalev A."/>
            <person name="Mihova T."/>
            <person name="Mikkelsen T."/>
            <person name="Mlenga V."/>
            <person name="Moru K."/>
            <person name="Mozes J."/>
            <person name="Mulrain L."/>
            <person name="Munson G."/>
            <person name="Naylor J."/>
            <person name="Newes C."/>
            <person name="Nguyen C."/>
            <person name="Nguyen N."/>
            <person name="Nguyen T."/>
            <person name="Nicol R."/>
            <person name="Nielsen C."/>
            <person name="Nizzari M."/>
            <person name="Norbu C."/>
            <person name="Norbu N."/>
            <person name="O'donnell P."/>
            <person name="Okoawo O."/>
            <person name="O'leary S."/>
            <person name="Omotosho B."/>
            <person name="O'neill K."/>
            <person name="Osman S."/>
            <person name="Parker S."/>
            <person name="Perrin D."/>
            <person name="Phunkhang P."/>
            <person name="Piqani B."/>
            <person name="Purcell S."/>
            <person name="Rachupka T."/>
            <person name="Ramasamy U."/>
            <person name="Rameau R."/>
            <person name="Ray V."/>
            <person name="Raymond C."/>
            <person name="Retta R."/>
            <person name="Richardson S."/>
            <person name="Rise C."/>
            <person name="Rodriguez J."/>
            <person name="Rogers J."/>
            <person name="Rogov P."/>
            <person name="Rutman M."/>
            <person name="Schupbach R."/>
            <person name="Seaman C."/>
            <person name="Settipalli S."/>
            <person name="Sharpe T."/>
            <person name="Sheridan J."/>
            <person name="Sherpa N."/>
            <person name="Shi J."/>
            <person name="Smirnov S."/>
            <person name="Smith C."/>
            <person name="Sougnez C."/>
            <person name="Spencer B."/>
            <person name="Stalker J."/>
            <person name="Stange-thomann N."/>
            <person name="Stavropoulos S."/>
            <person name="Stetson K."/>
            <person name="Stone C."/>
            <person name="Stone S."/>
            <person name="Stubbs M."/>
            <person name="Talamas J."/>
            <person name="Tchuinga P."/>
            <person name="Tenzing P."/>
            <person name="Tesfaye S."/>
            <person name="Theodore J."/>
            <person name="Thoulutsang Y."/>
            <person name="Topham K."/>
            <person name="Towey S."/>
            <person name="Tsamla T."/>
            <person name="Tsomo N."/>
            <person name="Vallee D."/>
            <person name="Vassiliev H."/>
            <person name="Venkataraman V."/>
            <person name="Vinson J."/>
            <person name="Vo A."/>
            <person name="Wade C."/>
            <person name="Wang S."/>
            <person name="Wangchuk T."/>
            <person name="Wangdi T."/>
            <person name="Whittaker C."/>
            <person name="Wilkinson J."/>
            <person name="Wu Y."/>
            <person name="Wyman D."/>
            <person name="Yadav S."/>
            <person name="Yang S."/>
            <person name="Yang X."/>
            <person name="Yeager S."/>
            <person name="Yee E."/>
            <person name="Young G."/>
            <person name="Zainoun J."/>
            <person name="Zembeck L."/>
            <person name="Zimmer A."/>
            <person name="Zody M."/>
            <person name="Lander E."/>
        </authorList>
    </citation>
    <scope>NUCLEOTIDE SEQUENCE [LARGE SCALE GENOMIC DNA]</scope>
</reference>
<organism evidence="6 7">
    <name type="scientific">Ciona savignyi</name>
    <name type="common">Pacific transparent sea squirt</name>
    <dbReference type="NCBI Taxonomy" id="51511"/>
    <lineage>
        <taxon>Eukaryota</taxon>
        <taxon>Metazoa</taxon>
        <taxon>Chordata</taxon>
        <taxon>Tunicata</taxon>
        <taxon>Ascidiacea</taxon>
        <taxon>Phlebobranchia</taxon>
        <taxon>Cionidae</taxon>
        <taxon>Ciona</taxon>
    </lineage>
</organism>